<evidence type="ECO:0000313" key="6">
    <source>
        <dbReference type="Proteomes" id="UP001254257"/>
    </source>
</evidence>
<proteinExistence type="predicted"/>
<keyword evidence="6" id="KW-1185">Reference proteome</keyword>
<dbReference type="Pfam" id="PF01022">
    <property type="entry name" value="HTH_5"/>
    <property type="match status" value="1"/>
</dbReference>
<dbReference type="InterPro" id="IPR011991">
    <property type="entry name" value="ArsR-like_HTH"/>
</dbReference>
<dbReference type="RefSeq" id="WP_316021516.1">
    <property type="nucleotide sequence ID" value="NZ_JAWDID010000088.1"/>
</dbReference>
<dbReference type="SMART" id="SM00418">
    <property type="entry name" value="HTH_ARSR"/>
    <property type="match status" value="1"/>
</dbReference>
<dbReference type="PANTHER" id="PTHR33154:SF33">
    <property type="entry name" value="TRANSCRIPTIONAL REPRESSOR SDPR"/>
    <property type="match status" value="1"/>
</dbReference>
<keyword evidence="1" id="KW-0805">Transcription regulation</keyword>
<evidence type="ECO:0000259" key="4">
    <source>
        <dbReference type="PROSITE" id="PS50987"/>
    </source>
</evidence>
<keyword evidence="3" id="KW-0804">Transcription</keyword>
<dbReference type="SUPFAM" id="SSF46785">
    <property type="entry name" value="Winged helix' DNA-binding domain"/>
    <property type="match status" value="1"/>
</dbReference>
<reference evidence="5 6" key="1">
    <citation type="submission" date="2023-09" db="EMBL/GenBank/DDBJ databases">
        <title>Whole genome shotgun sequencing (WGS) of Bosea sp. ZW T0_25, isolated from stored onions (Allium cepa).</title>
        <authorList>
            <person name="Stoll D.A."/>
            <person name="Huch M."/>
        </authorList>
    </citation>
    <scope>NUCLEOTIDE SEQUENCE [LARGE SCALE GENOMIC DNA]</scope>
    <source>
        <strain evidence="5 6">ZW T0_25</strain>
    </source>
</reference>
<keyword evidence="2" id="KW-0238">DNA-binding</keyword>
<dbReference type="Proteomes" id="UP001254257">
    <property type="component" value="Unassembled WGS sequence"/>
</dbReference>
<dbReference type="Gene3D" id="1.10.10.10">
    <property type="entry name" value="Winged helix-like DNA-binding domain superfamily/Winged helix DNA-binding domain"/>
    <property type="match status" value="1"/>
</dbReference>
<dbReference type="InterPro" id="IPR001845">
    <property type="entry name" value="HTH_ArsR_DNA-bd_dom"/>
</dbReference>
<dbReference type="InterPro" id="IPR036390">
    <property type="entry name" value="WH_DNA-bd_sf"/>
</dbReference>
<dbReference type="InterPro" id="IPR036388">
    <property type="entry name" value="WH-like_DNA-bd_sf"/>
</dbReference>
<dbReference type="InterPro" id="IPR047796">
    <property type="entry name" value="SdpR-like_repress"/>
</dbReference>
<dbReference type="PANTHER" id="PTHR33154">
    <property type="entry name" value="TRANSCRIPTIONAL REGULATOR, ARSR FAMILY"/>
    <property type="match status" value="1"/>
</dbReference>
<dbReference type="CDD" id="cd00090">
    <property type="entry name" value="HTH_ARSR"/>
    <property type="match status" value="1"/>
</dbReference>
<feature type="domain" description="HTH arsR-type" evidence="4">
    <location>
        <begin position="1"/>
        <end position="87"/>
    </location>
</feature>
<evidence type="ECO:0000256" key="3">
    <source>
        <dbReference type="ARBA" id="ARBA00023163"/>
    </source>
</evidence>
<dbReference type="NCBIfam" id="NF033788">
    <property type="entry name" value="HTH_metalloreg"/>
    <property type="match status" value="1"/>
</dbReference>
<accession>A0ABU3SGA0</accession>
<dbReference type="PRINTS" id="PR00778">
    <property type="entry name" value="HTHARSR"/>
</dbReference>
<evidence type="ECO:0000256" key="1">
    <source>
        <dbReference type="ARBA" id="ARBA00023015"/>
    </source>
</evidence>
<comment type="caution">
    <text evidence="5">The sequence shown here is derived from an EMBL/GenBank/DDBJ whole genome shotgun (WGS) entry which is preliminary data.</text>
</comment>
<evidence type="ECO:0000256" key="2">
    <source>
        <dbReference type="ARBA" id="ARBA00023125"/>
    </source>
</evidence>
<organism evidence="5 6">
    <name type="scientific">Bosea rubneri</name>
    <dbReference type="NCBI Taxonomy" id="3075434"/>
    <lineage>
        <taxon>Bacteria</taxon>
        <taxon>Pseudomonadati</taxon>
        <taxon>Pseudomonadota</taxon>
        <taxon>Alphaproteobacteria</taxon>
        <taxon>Hyphomicrobiales</taxon>
        <taxon>Boseaceae</taxon>
        <taxon>Bosea</taxon>
    </lineage>
</organism>
<evidence type="ECO:0000313" key="5">
    <source>
        <dbReference type="EMBL" id="MDU0343820.1"/>
    </source>
</evidence>
<dbReference type="InterPro" id="IPR051081">
    <property type="entry name" value="HTH_MetalResp_TranReg"/>
</dbReference>
<dbReference type="NCBIfam" id="NF033789">
    <property type="entry name" value="repress_SdpR"/>
    <property type="match status" value="1"/>
</dbReference>
<dbReference type="PROSITE" id="PS50987">
    <property type="entry name" value="HTH_ARSR_2"/>
    <property type="match status" value="1"/>
</dbReference>
<dbReference type="EMBL" id="JAWDID010000088">
    <property type="protein sequence ID" value="MDU0343820.1"/>
    <property type="molecule type" value="Genomic_DNA"/>
</dbReference>
<name>A0ABU3SGA0_9HYPH</name>
<protein>
    <submittedName>
        <fullName evidence="5">Autorepressor SdpR family transcription factor</fullName>
    </submittedName>
</protein>
<gene>
    <name evidence="5" type="ORF">RKE40_28395</name>
</gene>
<sequence>MSAVFKALSDPTRREILRLLREKDLTAGEIAARFELAKPTLSGHFAVLREANLIQSEKSGTTVTYHLNLSVLEEAMCLFLDHFGLVLESRSLPSRLQKDKP</sequence>